<evidence type="ECO:0000313" key="2">
    <source>
        <dbReference type="Proteomes" id="UP000008386"/>
    </source>
</evidence>
<dbReference type="KEGG" id="pya:PYCH_16490"/>
<dbReference type="Proteomes" id="UP000008386">
    <property type="component" value="Chromosome"/>
</dbReference>
<proteinExistence type="predicted"/>
<gene>
    <name evidence="1" type="ordered locus">PYCH_16490</name>
</gene>
<keyword evidence="2" id="KW-1185">Reference proteome</keyword>
<dbReference type="EMBL" id="CP002779">
    <property type="protein sequence ID" value="AEH25315.1"/>
    <property type="molecule type" value="Genomic_DNA"/>
</dbReference>
<reference evidence="1 2" key="1">
    <citation type="journal article" date="2011" name="J. Bacteriol.">
        <title>Complete genome sequence of the obligate piezophilic hyperthermophilic archaeon Pyrococcus yayanosii CH1.</title>
        <authorList>
            <person name="Jun X."/>
            <person name="Lupeng L."/>
            <person name="Minjuan X."/>
            <person name="Oger P."/>
            <person name="Fengping W."/>
            <person name="Jebbar M."/>
            <person name="Xiang X."/>
        </authorList>
    </citation>
    <scope>NUCLEOTIDE SEQUENCE [LARGE SCALE GENOMIC DNA]</scope>
    <source>
        <strain evidence="2">CH1 / JCM 16557</strain>
    </source>
</reference>
<organism evidence="1 2">
    <name type="scientific">Pyrococcus yayanosii (strain CH1 / JCM 16557)</name>
    <dbReference type="NCBI Taxonomy" id="529709"/>
    <lineage>
        <taxon>Archaea</taxon>
        <taxon>Methanobacteriati</taxon>
        <taxon>Methanobacteriota</taxon>
        <taxon>Thermococci</taxon>
        <taxon>Thermococcales</taxon>
        <taxon>Thermococcaceae</taxon>
        <taxon>Pyrococcus</taxon>
    </lineage>
</organism>
<sequence>MTTAEVPVFLTNRPIISEVFIFPKQPPQTIEDAEKELERLRDNN</sequence>
<dbReference type="STRING" id="529709.PYCH_16490"/>
<name>F8AH85_PYRYC</name>
<evidence type="ECO:0000313" key="1">
    <source>
        <dbReference type="EMBL" id="AEH25315.1"/>
    </source>
</evidence>
<dbReference type="HOGENOM" id="CLU_3210906_0_0_2"/>
<dbReference type="AlphaFoldDB" id="F8AH85"/>
<accession>F8AH85</accession>
<protein>
    <submittedName>
        <fullName evidence="1">Uncharacterized protein</fullName>
    </submittedName>
</protein>